<keyword evidence="5" id="KW-0808">Transferase</keyword>
<dbReference type="PANTHER" id="PTHR32089">
    <property type="entry name" value="METHYL-ACCEPTING CHEMOTAXIS PROTEIN MCPB"/>
    <property type="match status" value="1"/>
</dbReference>
<sequence length="672" mass="74274">MFFKTKTANKINNETEHESCRVFTIAGHQLQSLTQERLFIDQDQPALILGFASPDINLDTVANSLKRICQSPMIISSTAGELCGGGQSVYQPASDNRNSIVFQLFSKKVIANVSLHTIKLPCQDILDGNFTQTPKHRLESIMKELKSVHPSFPLNASDTVALTLVNGLTNCENWLMEAIYETGQFQVPFIGGTTAGNLDFSSASYHDGSTIRNQHATLCFVRFQPDYFYQLFKTQNYEPTRTSWVIGNADIAKRTVRHFINPHTLEVTNILSALADHFRCTVENVPQKLKGYSFAVCVDGEYYLRSVAGIDLTSQEVSFYCDTPLGTELHLMKATDFVQQTSKDFSKLAQQSSGLSASHDKPSAGILFDCILRRLHNTQALDRLTCFDGFPLAGFSTFGELYGVNINESLSALFIYKKNKAQASSTHQNHHNNEYATFSRYFLKQTNYAKTLMIGIQERVISNFTNVLSIANESSELTTEAIQLMNELDQSAIGLRQEFQTFREDFGDLQQQASDLSSNIGQINGEISAIESIFSIIDKIAEQTNLLALNASIEAARAGEHGRGFAVVAEEVRGLAQTTQNSLTDSKAKVSNLLQHIEGISSVIGSVTNRTEHASTQASSITLAVDKIDDHARNIGGFLNNSKGVSEQLSNVSVQSQELNKSADIIRSQLEM</sequence>
<dbReference type="RefSeq" id="WP_232595692.1">
    <property type="nucleotide sequence ID" value="NZ_BSPD01000005.1"/>
</dbReference>
<feature type="domain" description="Methyl-accepting transducer" evidence="4">
    <location>
        <begin position="458"/>
        <end position="667"/>
    </location>
</feature>
<evidence type="ECO:0000313" key="6">
    <source>
        <dbReference type="Proteomes" id="UP001156870"/>
    </source>
</evidence>
<comment type="caution">
    <text evidence="5">The sequence shown here is derived from an EMBL/GenBank/DDBJ whole genome shotgun (WGS) entry which is preliminary data.</text>
</comment>
<organism evidence="5 6">
    <name type="scientific">Marinibactrum halimedae</name>
    <dbReference type="NCBI Taxonomy" id="1444977"/>
    <lineage>
        <taxon>Bacteria</taxon>
        <taxon>Pseudomonadati</taxon>
        <taxon>Pseudomonadota</taxon>
        <taxon>Gammaproteobacteria</taxon>
        <taxon>Cellvibrionales</taxon>
        <taxon>Cellvibrionaceae</taxon>
        <taxon>Marinibactrum</taxon>
    </lineage>
</organism>
<dbReference type="PROSITE" id="PS50111">
    <property type="entry name" value="CHEMOTAXIS_TRANSDUC_2"/>
    <property type="match status" value="1"/>
</dbReference>
<dbReference type="SMART" id="SM00897">
    <property type="entry name" value="FIST"/>
    <property type="match status" value="1"/>
</dbReference>
<reference evidence="5 6" key="1">
    <citation type="journal article" date="2014" name="Int. J. Syst. Evol. Microbiol.">
        <title>Complete genome sequence of Corynebacterium casei LMG S-19264T (=DSM 44701T), isolated from a smear-ripened cheese.</title>
        <authorList>
            <consortium name="US DOE Joint Genome Institute (JGI-PGF)"/>
            <person name="Walter F."/>
            <person name="Albersmeier A."/>
            <person name="Kalinowski J."/>
            <person name="Ruckert C."/>
        </authorList>
    </citation>
    <scope>NUCLEOTIDE SEQUENCE [LARGE SCALE GENOMIC DNA]</scope>
    <source>
        <strain evidence="5 6">NBRC 110095</strain>
    </source>
</reference>
<dbReference type="Pfam" id="PF08495">
    <property type="entry name" value="FIST"/>
    <property type="match status" value="1"/>
</dbReference>
<evidence type="ECO:0000256" key="1">
    <source>
        <dbReference type="ARBA" id="ARBA00004370"/>
    </source>
</evidence>
<dbReference type="EMBL" id="BSPD01000005">
    <property type="protein sequence ID" value="GLS24452.1"/>
    <property type="molecule type" value="Genomic_DNA"/>
</dbReference>
<evidence type="ECO:0000256" key="2">
    <source>
        <dbReference type="ARBA" id="ARBA00023224"/>
    </source>
</evidence>
<dbReference type="Pfam" id="PF10442">
    <property type="entry name" value="FIST_C"/>
    <property type="match status" value="1"/>
</dbReference>
<protein>
    <submittedName>
        <fullName evidence="5">Histidine kinase</fullName>
    </submittedName>
</protein>
<accession>A0AA37T3A8</accession>
<name>A0AA37T3A8_9GAMM</name>
<dbReference type="GO" id="GO:0007165">
    <property type="term" value="P:signal transduction"/>
    <property type="evidence" value="ECO:0007669"/>
    <property type="project" value="UniProtKB-KW"/>
</dbReference>
<dbReference type="InterPro" id="IPR013702">
    <property type="entry name" value="FIST_domain_N"/>
</dbReference>
<dbReference type="GO" id="GO:0016301">
    <property type="term" value="F:kinase activity"/>
    <property type="evidence" value="ECO:0007669"/>
    <property type="project" value="UniProtKB-KW"/>
</dbReference>
<evidence type="ECO:0000259" key="4">
    <source>
        <dbReference type="PROSITE" id="PS50111"/>
    </source>
</evidence>
<dbReference type="PANTHER" id="PTHR32089:SF112">
    <property type="entry name" value="LYSOZYME-LIKE PROTEIN-RELATED"/>
    <property type="match status" value="1"/>
</dbReference>
<keyword evidence="5" id="KW-0418">Kinase</keyword>
<gene>
    <name evidence="5" type="ORF">GCM10007877_01630</name>
</gene>
<evidence type="ECO:0000256" key="3">
    <source>
        <dbReference type="PROSITE-ProRule" id="PRU00284"/>
    </source>
</evidence>
<comment type="subcellular location">
    <subcellularLocation>
        <location evidence="1">Membrane</location>
    </subcellularLocation>
</comment>
<evidence type="ECO:0000313" key="5">
    <source>
        <dbReference type="EMBL" id="GLS24452.1"/>
    </source>
</evidence>
<dbReference type="SMART" id="SM01204">
    <property type="entry name" value="FIST_C"/>
    <property type="match status" value="1"/>
</dbReference>
<dbReference type="SMART" id="SM00283">
    <property type="entry name" value="MA"/>
    <property type="match status" value="1"/>
</dbReference>
<keyword evidence="2 3" id="KW-0807">Transducer</keyword>
<dbReference type="GO" id="GO:0016020">
    <property type="term" value="C:membrane"/>
    <property type="evidence" value="ECO:0007669"/>
    <property type="project" value="UniProtKB-SubCell"/>
</dbReference>
<dbReference type="SUPFAM" id="SSF58104">
    <property type="entry name" value="Methyl-accepting chemotaxis protein (MCP) signaling domain"/>
    <property type="match status" value="1"/>
</dbReference>
<dbReference type="AlphaFoldDB" id="A0AA37T3A8"/>
<dbReference type="InterPro" id="IPR004089">
    <property type="entry name" value="MCPsignal_dom"/>
</dbReference>
<dbReference type="Proteomes" id="UP001156870">
    <property type="component" value="Unassembled WGS sequence"/>
</dbReference>
<keyword evidence="6" id="KW-1185">Reference proteome</keyword>
<proteinExistence type="predicted"/>
<dbReference type="InterPro" id="IPR019494">
    <property type="entry name" value="FIST_C"/>
</dbReference>
<dbReference type="Pfam" id="PF00015">
    <property type="entry name" value="MCPsignal"/>
    <property type="match status" value="1"/>
</dbReference>
<dbReference type="Gene3D" id="1.10.287.950">
    <property type="entry name" value="Methyl-accepting chemotaxis protein"/>
    <property type="match status" value="1"/>
</dbReference>
<dbReference type="GO" id="GO:0006935">
    <property type="term" value="P:chemotaxis"/>
    <property type="evidence" value="ECO:0007669"/>
    <property type="project" value="UniProtKB-ARBA"/>
</dbReference>